<dbReference type="NCBIfam" id="NF003843">
    <property type="entry name" value="PRK05422.1"/>
    <property type="match status" value="1"/>
</dbReference>
<dbReference type="InterPro" id="IPR000037">
    <property type="entry name" value="SsrA-bd_prot"/>
</dbReference>
<evidence type="ECO:0000256" key="2">
    <source>
        <dbReference type="ARBA" id="ARBA00022884"/>
    </source>
</evidence>
<comment type="subcellular location">
    <subcellularLocation>
        <location evidence="3">Cytoplasm</location>
    </subcellularLocation>
    <text evidence="3">The tmRNA-SmpB complex associates with stalled 70S ribosomes.</text>
</comment>
<dbReference type="GO" id="GO:0003723">
    <property type="term" value="F:RNA binding"/>
    <property type="evidence" value="ECO:0007669"/>
    <property type="project" value="UniProtKB-UniRule"/>
</dbReference>
<sequence length="169" mass="19166">MSKKKKTQTNAAKTGPERKLVTTNRRARFDFDILDTYEAGIVLTGTEVKSLREGKCNITDAYAEIYGGEARVHNLHITEYDYGTWTNHRPRRIRKLLLHRIEIAKLEGKLSEAGVTLIPLSVYFSGGWAKMELALARGRKSHDKRQAIAKREAQREIERSAGLRTKGKA</sequence>
<evidence type="ECO:0000256" key="1">
    <source>
        <dbReference type="ARBA" id="ARBA00022490"/>
    </source>
</evidence>
<dbReference type="PANTHER" id="PTHR30308">
    <property type="entry name" value="TMRNA-BINDING COMPONENT OF TRANS-TRANSLATION TAGGING COMPLEX"/>
    <property type="match status" value="1"/>
</dbReference>
<proteinExistence type="inferred from homology"/>
<feature type="compositionally biased region" description="Basic and acidic residues" evidence="4">
    <location>
        <begin position="144"/>
        <end position="161"/>
    </location>
</feature>
<dbReference type="Proteomes" id="UP000662939">
    <property type="component" value="Chromosome"/>
</dbReference>
<dbReference type="Gene3D" id="2.40.280.10">
    <property type="match status" value="1"/>
</dbReference>
<comment type="function">
    <text evidence="3">Required for rescue of stalled ribosomes mediated by trans-translation. Binds to transfer-messenger RNA (tmRNA), required for stable association of tmRNA with ribosomes. tmRNA and SmpB together mimic tRNA shape, replacing the anticodon stem-loop with SmpB. tmRNA is encoded by the ssrA gene; the 2 termini fold to resemble tRNA(Ala) and it encodes a 'tag peptide', a short internal open reading frame. During trans-translation Ala-aminoacylated tmRNA acts like a tRNA, entering the A-site of stalled ribosomes, displacing the stalled mRNA. The ribosome then switches to translate the ORF on the tmRNA; the nascent peptide is terminated with the 'tag peptide' encoded by the tmRNA and targeted for degradation. The ribosome is freed to recommence translation, which seems to be the essential function of trans-translation.</text>
</comment>
<dbReference type="SUPFAM" id="SSF74982">
    <property type="entry name" value="Small protein B (SmpB)"/>
    <property type="match status" value="1"/>
</dbReference>
<dbReference type="GO" id="GO:0070930">
    <property type="term" value="P:trans-translation-dependent protein tagging"/>
    <property type="evidence" value="ECO:0007669"/>
    <property type="project" value="TreeGrafter"/>
</dbReference>
<accession>A0A895XGT9</accession>
<dbReference type="GO" id="GO:0070929">
    <property type="term" value="P:trans-translation"/>
    <property type="evidence" value="ECO:0007669"/>
    <property type="project" value="UniProtKB-UniRule"/>
</dbReference>
<keyword evidence="1 3" id="KW-0963">Cytoplasm</keyword>
<keyword evidence="2 3" id="KW-0694">RNA-binding</keyword>
<protein>
    <recommendedName>
        <fullName evidence="3">SsrA-binding protein</fullName>
    </recommendedName>
    <alternativeName>
        <fullName evidence="3">Small protein B</fullName>
    </alternativeName>
</protein>
<comment type="similarity">
    <text evidence="3">Belongs to the SmpB family.</text>
</comment>
<dbReference type="InterPro" id="IPR023620">
    <property type="entry name" value="SmpB"/>
</dbReference>
<dbReference type="InterPro" id="IPR020081">
    <property type="entry name" value="SsrA-bd_prot_CS"/>
</dbReference>
<dbReference type="NCBIfam" id="TIGR00086">
    <property type="entry name" value="smpB"/>
    <property type="match status" value="1"/>
</dbReference>
<dbReference type="GO" id="GO:0005829">
    <property type="term" value="C:cytosol"/>
    <property type="evidence" value="ECO:0007669"/>
    <property type="project" value="TreeGrafter"/>
</dbReference>
<name>A0A895XGT9_9ACTN</name>
<dbReference type="RefSeq" id="WP_213170562.1">
    <property type="nucleotide sequence ID" value="NZ_CP070496.1"/>
</dbReference>
<dbReference type="KEGG" id="nav:JQS30_12385"/>
<evidence type="ECO:0000313" key="6">
    <source>
        <dbReference type="Proteomes" id="UP000662939"/>
    </source>
</evidence>
<dbReference type="PROSITE" id="PS01317">
    <property type="entry name" value="SSRP"/>
    <property type="match status" value="1"/>
</dbReference>
<feature type="region of interest" description="Disordered" evidence="4">
    <location>
        <begin position="144"/>
        <end position="169"/>
    </location>
</feature>
<dbReference type="CDD" id="cd09294">
    <property type="entry name" value="SmpB"/>
    <property type="match status" value="1"/>
</dbReference>
<organism evidence="5 6">
    <name type="scientific">Natronoglycomyces albus</name>
    <dbReference type="NCBI Taxonomy" id="2811108"/>
    <lineage>
        <taxon>Bacteria</taxon>
        <taxon>Bacillati</taxon>
        <taxon>Actinomycetota</taxon>
        <taxon>Actinomycetes</taxon>
        <taxon>Glycomycetales</taxon>
        <taxon>Glycomycetaceae</taxon>
        <taxon>Natronoglycomyces</taxon>
    </lineage>
</organism>
<keyword evidence="6" id="KW-1185">Reference proteome</keyword>
<dbReference type="AlphaFoldDB" id="A0A895XGT9"/>
<reference evidence="5" key="1">
    <citation type="submission" date="2021-02" db="EMBL/GenBank/DDBJ databases">
        <title>Natronoglycomyces albus gen. nov., sp. nov, a haloalkaliphilic actinobacterium from a soda solonchak soil.</title>
        <authorList>
            <person name="Sorokin D.Y."/>
            <person name="Khijniak T.V."/>
            <person name="Zakharycheva A.P."/>
            <person name="Boueva O.V."/>
            <person name="Ariskina E.V."/>
            <person name="Hahnke R.L."/>
            <person name="Bunk B."/>
            <person name="Sproer C."/>
            <person name="Schumann P."/>
            <person name="Evtushenko L.I."/>
            <person name="Kublanov I.V."/>
        </authorList>
    </citation>
    <scope>NUCLEOTIDE SEQUENCE</scope>
    <source>
        <strain evidence="5">DSM 106290</strain>
    </source>
</reference>
<evidence type="ECO:0000256" key="3">
    <source>
        <dbReference type="HAMAP-Rule" id="MF_00023"/>
    </source>
</evidence>
<evidence type="ECO:0000256" key="4">
    <source>
        <dbReference type="SAM" id="MobiDB-lite"/>
    </source>
</evidence>
<dbReference type="Pfam" id="PF01668">
    <property type="entry name" value="SmpB"/>
    <property type="match status" value="1"/>
</dbReference>
<evidence type="ECO:0000313" key="5">
    <source>
        <dbReference type="EMBL" id="QSB04564.1"/>
    </source>
</evidence>
<dbReference type="HAMAP" id="MF_00023">
    <property type="entry name" value="SmpB"/>
    <property type="match status" value="1"/>
</dbReference>
<dbReference type="EMBL" id="CP070496">
    <property type="protein sequence ID" value="QSB04564.1"/>
    <property type="molecule type" value="Genomic_DNA"/>
</dbReference>
<dbReference type="PANTHER" id="PTHR30308:SF2">
    <property type="entry name" value="SSRA-BINDING PROTEIN"/>
    <property type="match status" value="1"/>
</dbReference>
<gene>
    <name evidence="3 5" type="primary">smpB</name>
    <name evidence="5" type="ORF">JQS30_12385</name>
</gene>